<sequence>MKLSVVVYAVVMLLLLSWMLGVFQPKSDNLTYSQIVELFQQEQVKSFQVNDHTITLYLHEPYDGKTTLRSQLADPEGFQRDFQALFLEQQSAGTLESYDFVAGKAMSPYDFVLPIVLAGGVLLILWMVLASRASRSNPMSDFGKARTTLGGSQKKVTFQDVAGVDEEKAELQEVVDFLRNPKKFEDMGARIPHGILLAGAPGTGKTLLAKAVAGESNAAFLAISGSDFMEMYVGVGASRVRDLFQQARKVAPAIIFIDEIDAVGRKRGTGLGGGHDEREQTLNQMLVEMDGFGRAEGVIVLAATNRPDILDPALLRPGRFDRQIYIAPPDSKGREEILKIHAAGKRLDESVNLHTVAMATTGFTGADLSNLVNEAAITAARENRPVINMKDLNDAMMKILAGPEKRSRVRLEKDRRLTAIHEAGHAVAMYHLPEHDPVHQISIIPRGHALGLTWTQPREDSDHLTRNQMYQQIVGLLGGRVAEALFLKDISTGASNDIDRASKLARDMVARYGMCESLGTVSYTSGEEVFIGRDYEKTKSYSEKVAGTIDDEVKAIIDRAYGECEGYLREDAQKLKQVVEFLLEHETMTGEQFAQCMEGKPIGEAGDTSLFDSYQQ</sequence>
<comment type="similarity">
    <text evidence="2 15">In the C-terminal section; belongs to the peptidase M41 family.</text>
</comment>
<evidence type="ECO:0000256" key="11">
    <source>
        <dbReference type="ARBA" id="ARBA00022989"/>
    </source>
</evidence>
<dbReference type="Gene3D" id="1.10.8.60">
    <property type="match status" value="1"/>
</dbReference>
<evidence type="ECO:0000256" key="2">
    <source>
        <dbReference type="ARBA" id="ARBA00010044"/>
    </source>
</evidence>
<proteinExistence type="inferred from homology"/>
<evidence type="ECO:0000256" key="10">
    <source>
        <dbReference type="ARBA" id="ARBA00022840"/>
    </source>
</evidence>
<dbReference type="Pfam" id="PF00004">
    <property type="entry name" value="AAA"/>
    <property type="match status" value="1"/>
</dbReference>
<evidence type="ECO:0000256" key="12">
    <source>
        <dbReference type="ARBA" id="ARBA00023049"/>
    </source>
</evidence>
<evidence type="ECO:0000256" key="14">
    <source>
        <dbReference type="ARBA" id="ARBA00061570"/>
    </source>
</evidence>
<evidence type="ECO:0000256" key="16">
    <source>
        <dbReference type="RuleBase" id="RU003651"/>
    </source>
</evidence>
<dbReference type="InterPro" id="IPR003593">
    <property type="entry name" value="AAA+_ATPase"/>
</dbReference>
<reference evidence="18" key="1">
    <citation type="submission" date="2020-10" db="EMBL/GenBank/DDBJ databases">
        <authorList>
            <person name="Gilroy R."/>
        </authorList>
    </citation>
    <scope>NUCLEOTIDE SEQUENCE</scope>
    <source>
        <strain evidence="18">13361</strain>
    </source>
</reference>
<dbReference type="Gene3D" id="1.20.58.760">
    <property type="entry name" value="Peptidase M41"/>
    <property type="match status" value="1"/>
</dbReference>
<dbReference type="NCBIfam" id="TIGR01241">
    <property type="entry name" value="FtsH_fam"/>
    <property type="match status" value="1"/>
</dbReference>
<feature type="binding site" evidence="15">
    <location>
        <begin position="199"/>
        <end position="206"/>
    </location>
    <ligand>
        <name>ATP</name>
        <dbReference type="ChEBI" id="CHEBI:30616"/>
    </ligand>
</feature>
<evidence type="ECO:0000259" key="17">
    <source>
        <dbReference type="SMART" id="SM00382"/>
    </source>
</evidence>
<reference evidence="18" key="2">
    <citation type="journal article" date="2021" name="PeerJ">
        <title>Extensive microbial diversity within the chicken gut microbiome revealed by metagenomics and culture.</title>
        <authorList>
            <person name="Gilroy R."/>
            <person name="Ravi A."/>
            <person name="Getino M."/>
            <person name="Pursley I."/>
            <person name="Horton D.L."/>
            <person name="Alikhan N.F."/>
            <person name="Baker D."/>
            <person name="Gharbi K."/>
            <person name="Hall N."/>
            <person name="Watson M."/>
            <person name="Adriaenssens E.M."/>
            <person name="Foster-Nyarko E."/>
            <person name="Jarju S."/>
            <person name="Secka A."/>
            <person name="Antonio M."/>
            <person name="Oren A."/>
            <person name="Chaudhuri R.R."/>
            <person name="La Ragione R."/>
            <person name="Hildebrand F."/>
            <person name="Pallen M.J."/>
        </authorList>
    </citation>
    <scope>NUCLEOTIDE SEQUENCE</scope>
    <source>
        <strain evidence="18">13361</strain>
    </source>
</reference>
<dbReference type="GO" id="GO:0016887">
    <property type="term" value="F:ATP hydrolysis activity"/>
    <property type="evidence" value="ECO:0007669"/>
    <property type="project" value="UniProtKB-UniRule"/>
</dbReference>
<dbReference type="GO" id="GO:0008270">
    <property type="term" value="F:zinc ion binding"/>
    <property type="evidence" value="ECO:0007669"/>
    <property type="project" value="UniProtKB-UniRule"/>
</dbReference>
<evidence type="ECO:0000256" key="5">
    <source>
        <dbReference type="ARBA" id="ARBA00022692"/>
    </source>
</evidence>
<keyword evidence="12 15" id="KW-0482">Metalloprotease</keyword>
<evidence type="ECO:0000256" key="1">
    <source>
        <dbReference type="ARBA" id="ARBA00004370"/>
    </source>
</evidence>
<dbReference type="EC" id="3.4.24.-" evidence="15"/>
<comment type="subcellular location">
    <subcellularLocation>
        <location evidence="15">Cell membrane</location>
        <topology evidence="15">Multi-pass membrane protein</topology>
        <orientation evidence="15">Cytoplasmic side</orientation>
    </subcellularLocation>
    <subcellularLocation>
        <location evidence="1">Membrane</location>
    </subcellularLocation>
</comment>
<comment type="subunit">
    <text evidence="15">Homohexamer.</text>
</comment>
<dbReference type="EMBL" id="DVFK01000040">
    <property type="protein sequence ID" value="HIQ67438.1"/>
    <property type="molecule type" value="Genomic_DNA"/>
</dbReference>
<keyword evidence="5 15" id="KW-0812">Transmembrane</keyword>
<dbReference type="SUPFAM" id="SSF140990">
    <property type="entry name" value="FtsH protease domain-like"/>
    <property type="match status" value="1"/>
</dbReference>
<dbReference type="Pfam" id="PF17862">
    <property type="entry name" value="AAA_lid_3"/>
    <property type="match status" value="1"/>
</dbReference>
<dbReference type="InterPro" id="IPR005936">
    <property type="entry name" value="FtsH"/>
</dbReference>
<keyword evidence="3 15" id="KW-1003">Cell membrane</keyword>
<keyword evidence="4 15" id="KW-0645">Protease</keyword>
<evidence type="ECO:0000256" key="15">
    <source>
        <dbReference type="HAMAP-Rule" id="MF_01458"/>
    </source>
</evidence>
<evidence type="ECO:0000256" key="7">
    <source>
        <dbReference type="ARBA" id="ARBA00022741"/>
    </source>
</evidence>
<dbReference type="HAMAP" id="MF_01458">
    <property type="entry name" value="FtsH"/>
    <property type="match status" value="1"/>
</dbReference>
<dbReference type="InterPro" id="IPR037219">
    <property type="entry name" value="Peptidase_M41-like"/>
</dbReference>
<evidence type="ECO:0000256" key="4">
    <source>
        <dbReference type="ARBA" id="ARBA00022670"/>
    </source>
</evidence>
<feature type="domain" description="AAA+ ATPase" evidence="17">
    <location>
        <begin position="191"/>
        <end position="330"/>
    </location>
</feature>
<feature type="binding site" evidence="15">
    <location>
        <position position="497"/>
    </location>
    <ligand>
        <name>Zn(2+)</name>
        <dbReference type="ChEBI" id="CHEBI:29105"/>
        <note>catalytic</note>
    </ligand>
</feature>
<comment type="similarity">
    <text evidence="16">Belongs to the AAA ATPase family.</text>
</comment>
<accession>A0A9D0Z3X8</accession>
<organism evidence="18 19">
    <name type="scientific">Candidatus Faecousia excrementigallinarum</name>
    <dbReference type="NCBI Taxonomy" id="2840806"/>
    <lineage>
        <taxon>Bacteria</taxon>
        <taxon>Bacillati</taxon>
        <taxon>Bacillota</taxon>
        <taxon>Clostridia</taxon>
        <taxon>Eubacteriales</taxon>
        <taxon>Oscillospiraceae</taxon>
        <taxon>Faecousia</taxon>
    </lineage>
</organism>
<dbReference type="SUPFAM" id="SSF52540">
    <property type="entry name" value="P-loop containing nucleoside triphosphate hydrolases"/>
    <property type="match status" value="1"/>
</dbReference>
<feature type="transmembrane region" description="Helical" evidence="15">
    <location>
        <begin position="111"/>
        <end position="129"/>
    </location>
</feature>
<comment type="function">
    <text evidence="15">Acts as a processive, ATP-dependent zinc metallopeptidase for both cytoplasmic and membrane proteins. Plays a role in the quality control of integral membrane proteins.</text>
</comment>
<name>A0A9D0Z3X8_9FIRM</name>
<dbReference type="GO" id="GO:0005524">
    <property type="term" value="F:ATP binding"/>
    <property type="evidence" value="ECO:0007669"/>
    <property type="project" value="UniProtKB-UniRule"/>
</dbReference>
<dbReference type="AlphaFoldDB" id="A0A9D0Z3X8"/>
<evidence type="ECO:0000256" key="9">
    <source>
        <dbReference type="ARBA" id="ARBA00022833"/>
    </source>
</evidence>
<dbReference type="CDD" id="cd19501">
    <property type="entry name" value="RecA-like_FtsH"/>
    <property type="match status" value="1"/>
</dbReference>
<dbReference type="InterPro" id="IPR041569">
    <property type="entry name" value="AAA_lid_3"/>
</dbReference>
<feature type="binding site" evidence="15">
    <location>
        <position position="425"/>
    </location>
    <ligand>
        <name>Zn(2+)</name>
        <dbReference type="ChEBI" id="CHEBI:29105"/>
        <note>catalytic</note>
    </ligand>
</feature>
<dbReference type="Proteomes" id="UP000886796">
    <property type="component" value="Unassembled WGS sequence"/>
</dbReference>
<evidence type="ECO:0000256" key="13">
    <source>
        <dbReference type="ARBA" id="ARBA00023136"/>
    </source>
</evidence>
<evidence type="ECO:0000256" key="6">
    <source>
        <dbReference type="ARBA" id="ARBA00022723"/>
    </source>
</evidence>
<dbReference type="Gene3D" id="3.40.50.300">
    <property type="entry name" value="P-loop containing nucleotide triphosphate hydrolases"/>
    <property type="match status" value="1"/>
</dbReference>
<dbReference type="InterPro" id="IPR000642">
    <property type="entry name" value="Peptidase_M41"/>
</dbReference>
<keyword evidence="10 15" id="KW-0067">ATP-binding</keyword>
<dbReference type="GO" id="GO:0005886">
    <property type="term" value="C:plasma membrane"/>
    <property type="evidence" value="ECO:0007669"/>
    <property type="project" value="UniProtKB-SubCell"/>
</dbReference>
<feature type="binding site" evidence="15">
    <location>
        <position position="421"/>
    </location>
    <ligand>
        <name>Zn(2+)</name>
        <dbReference type="ChEBI" id="CHEBI:29105"/>
        <note>catalytic</note>
    </ligand>
</feature>
<comment type="caution">
    <text evidence="18">The sequence shown here is derived from an EMBL/GenBank/DDBJ whole genome shotgun (WGS) entry which is preliminary data.</text>
</comment>
<evidence type="ECO:0000256" key="8">
    <source>
        <dbReference type="ARBA" id="ARBA00022801"/>
    </source>
</evidence>
<comment type="similarity">
    <text evidence="14 15">In the central section; belongs to the AAA ATPase family.</text>
</comment>
<keyword evidence="6 15" id="KW-0479">Metal-binding</keyword>
<keyword evidence="8 15" id="KW-0378">Hydrolase</keyword>
<evidence type="ECO:0000256" key="3">
    <source>
        <dbReference type="ARBA" id="ARBA00022475"/>
    </source>
</evidence>
<keyword evidence="11 15" id="KW-1133">Transmembrane helix</keyword>
<dbReference type="GO" id="GO:0030163">
    <property type="term" value="P:protein catabolic process"/>
    <property type="evidence" value="ECO:0007669"/>
    <property type="project" value="UniProtKB-UniRule"/>
</dbReference>
<dbReference type="FunFam" id="3.40.50.300:FF:000001">
    <property type="entry name" value="ATP-dependent zinc metalloprotease FtsH"/>
    <property type="match status" value="1"/>
</dbReference>
<evidence type="ECO:0000313" key="19">
    <source>
        <dbReference type="Proteomes" id="UP000886796"/>
    </source>
</evidence>
<dbReference type="GO" id="GO:0004222">
    <property type="term" value="F:metalloendopeptidase activity"/>
    <property type="evidence" value="ECO:0007669"/>
    <property type="project" value="InterPro"/>
</dbReference>
<dbReference type="GO" id="GO:0006508">
    <property type="term" value="P:proteolysis"/>
    <property type="evidence" value="ECO:0007669"/>
    <property type="project" value="UniProtKB-KW"/>
</dbReference>
<dbReference type="InterPro" id="IPR027417">
    <property type="entry name" value="P-loop_NTPase"/>
</dbReference>
<dbReference type="FunFam" id="1.10.8.60:FF:000001">
    <property type="entry name" value="ATP-dependent zinc metalloprotease FtsH"/>
    <property type="match status" value="1"/>
</dbReference>
<dbReference type="SMART" id="SM00382">
    <property type="entry name" value="AAA"/>
    <property type="match status" value="1"/>
</dbReference>
<dbReference type="PANTHER" id="PTHR23076">
    <property type="entry name" value="METALLOPROTEASE M41 FTSH"/>
    <property type="match status" value="1"/>
</dbReference>
<dbReference type="PROSITE" id="PS00674">
    <property type="entry name" value="AAA"/>
    <property type="match status" value="1"/>
</dbReference>
<protein>
    <recommendedName>
        <fullName evidence="15">ATP-dependent zinc metalloprotease FtsH</fullName>
        <ecNumber evidence="15">3.4.24.-</ecNumber>
    </recommendedName>
</protein>
<dbReference type="FunFam" id="1.20.58.760:FF:000001">
    <property type="entry name" value="ATP-dependent zinc metalloprotease FtsH"/>
    <property type="match status" value="1"/>
</dbReference>
<dbReference type="InterPro" id="IPR003959">
    <property type="entry name" value="ATPase_AAA_core"/>
</dbReference>
<keyword evidence="7 15" id="KW-0547">Nucleotide-binding</keyword>
<feature type="active site" evidence="15">
    <location>
        <position position="422"/>
    </location>
</feature>
<dbReference type="Pfam" id="PF01434">
    <property type="entry name" value="Peptidase_M41"/>
    <property type="match status" value="1"/>
</dbReference>
<comment type="cofactor">
    <cofactor evidence="15">
        <name>Zn(2+)</name>
        <dbReference type="ChEBI" id="CHEBI:29105"/>
    </cofactor>
    <text evidence="15">Binds 1 zinc ion per subunit.</text>
</comment>
<keyword evidence="9 15" id="KW-0862">Zinc</keyword>
<dbReference type="InterPro" id="IPR003960">
    <property type="entry name" value="ATPase_AAA_CS"/>
</dbReference>
<gene>
    <name evidence="15 18" type="primary">ftsH</name>
    <name evidence="18" type="ORF">IAB74_02870</name>
</gene>
<dbReference type="GO" id="GO:0004176">
    <property type="term" value="F:ATP-dependent peptidase activity"/>
    <property type="evidence" value="ECO:0007669"/>
    <property type="project" value="InterPro"/>
</dbReference>
<evidence type="ECO:0000313" key="18">
    <source>
        <dbReference type="EMBL" id="HIQ67438.1"/>
    </source>
</evidence>
<feature type="transmembrane region" description="Helical" evidence="15">
    <location>
        <begin position="6"/>
        <end position="23"/>
    </location>
</feature>
<dbReference type="PANTHER" id="PTHR23076:SF113">
    <property type="entry name" value="ATP-DEPENDENT ZINC METALLOPROTEASE FTSH 1, CHLOROPLASTIC-RELATED"/>
    <property type="match status" value="1"/>
</dbReference>
<keyword evidence="13 15" id="KW-0472">Membrane</keyword>